<dbReference type="GO" id="GO:0030170">
    <property type="term" value="F:pyridoxal phosphate binding"/>
    <property type="evidence" value="ECO:0007669"/>
    <property type="project" value="InterPro"/>
</dbReference>
<evidence type="ECO:0000256" key="2">
    <source>
        <dbReference type="ARBA" id="ARBA00009320"/>
    </source>
</evidence>
<organism evidence="13 14">
    <name type="scientific">Gracilibacillus halophilus YIM-C55.5</name>
    <dbReference type="NCBI Taxonomy" id="1308866"/>
    <lineage>
        <taxon>Bacteria</taxon>
        <taxon>Bacillati</taxon>
        <taxon>Bacillota</taxon>
        <taxon>Bacilli</taxon>
        <taxon>Bacillales</taxon>
        <taxon>Bacillaceae</taxon>
        <taxon>Gracilibacillus</taxon>
    </lineage>
</organism>
<comment type="subunit">
    <text evidence="3">Homodimer.</text>
</comment>
<dbReference type="Gene3D" id="3.30.470.10">
    <property type="match status" value="1"/>
</dbReference>
<comment type="similarity">
    <text evidence="2 10">Belongs to the class-IV pyridoxal-phosphate-dependent aminotransferase family.</text>
</comment>
<dbReference type="PANTHER" id="PTHR42743">
    <property type="entry name" value="AMINO-ACID AMINOTRANSFERASE"/>
    <property type="match status" value="1"/>
</dbReference>
<comment type="function">
    <text evidence="12">Acts on the D-isomers of alanine, leucine, aspartate, glutamate, aminobutyrate, norvaline and asparagine. The enzyme transfers an amino group from a substrate D-amino acid to the pyridoxal phosphate cofactor to form pyridoxamine and an alpha-keto acid in the first half-reaction.</text>
</comment>
<keyword evidence="14" id="KW-1185">Reference proteome</keyword>
<proteinExistence type="inferred from homology"/>
<dbReference type="PANTHER" id="PTHR42743:SF10">
    <property type="entry name" value="D-ALANINE AMINOTRANSFERASE"/>
    <property type="match status" value="1"/>
</dbReference>
<comment type="cofactor">
    <cofactor evidence="1 11">
        <name>pyridoxal 5'-phosphate</name>
        <dbReference type="ChEBI" id="CHEBI:597326"/>
    </cofactor>
</comment>
<dbReference type="STRING" id="1308866.J416_11902"/>
<evidence type="ECO:0000256" key="3">
    <source>
        <dbReference type="ARBA" id="ARBA00011738"/>
    </source>
</evidence>
<dbReference type="GO" id="GO:0008652">
    <property type="term" value="P:amino acid biosynthetic process"/>
    <property type="evidence" value="ECO:0007669"/>
    <property type="project" value="UniProtKB-ARBA"/>
</dbReference>
<dbReference type="GO" id="GO:0047810">
    <property type="term" value="F:D-alanine-2-oxoglutarate aminotransferase activity"/>
    <property type="evidence" value="ECO:0007669"/>
    <property type="project" value="UniProtKB-EC"/>
</dbReference>
<dbReference type="InterPro" id="IPR050571">
    <property type="entry name" value="Class-IV_PLP-Dep_Aminotrnsfr"/>
</dbReference>
<keyword evidence="6 13" id="KW-0032">Aminotransferase</keyword>
<dbReference type="PATRIC" id="fig|1308866.3.peg.2407"/>
<evidence type="ECO:0000256" key="4">
    <source>
        <dbReference type="ARBA" id="ARBA00012874"/>
    </source>
</evidence>
<evidence type="ECO:0000256" key="11">
    <source>
        <dbReference type="RuleBase" id="RU004516"/>
    </source>
</evidence>
<dbReference type="InterPro" id="IPR043131">
    <property type="entry name" value="BCAT-like_N"/>
</dbReference>
<evidence type="ECO:0000313" key="13">
    <source>
        <dbReference type="EMBL" id="ENH96206.1"/>
    </source>
</evidence>
<keyword evidence="8 11" id="KW-0663">Pyridoxal phosphate</keyword>
<dbReference type="EC" id="2.6.1.21" evidence="4 12"/>
<reference evidence="13 14" key="1">
    <citation type="submission" date="2013-03" db="EMBL/GenBank/DDBJ databases">
        <title>Draft genome sequence of Gracibacillus halophilus YIM-C55.5, a moderately halophilic and thermophilic organism from the Xiaochaidamu salt lake.</title>
        <authorList>
            <person name="Sugumar T."/>
            <person name="Polireddy D.R."/>
            <person name="Antony A."/>
            <person name="Madhava Y.R."/>
            <person name="Sivakumar N."/>
        </authorList>
    </citation>
    <scope>NUCLEOTIDE SEQUENCE [LARGE SCALE GENOMIC DNA]</scope>
    <source>
        <strain evidence="13 14">YIM-C55.5</strain>
    </source>
</reference>
<dbReference type="SUPFAM" id="SSF56752">
    <property type="entry name" value="D-aminoacid aminotransferase-like PLP-dependent enzymes"/>
    <property type="match status" value="1"/>
</dbReference>
<dbReference type="CDD" id="cd01558">
    <property type="entry name" value="D-AAT_like"/>
    <property type="match status" value="1"/>
</dbReference>
<dbReference type="GO" id="GO:0046394">
    <property type="term" value="P:carboxylic acid biosynthetic process"/>
    <property type="evidence" value="ECO:0007669"/>
    <property type="project" value="UniProtKB-ARBA"/>
</dbReference>
<dbReference type="InterPro" id="IPR036038">
    <property type="entry name" value="Aminotransferase-like"/>
</dbReference>
<dbReference type="InterPro" id="IPR005784">
    <property type="entry name" value="D_amino_transT"/>
</dbReference>
<comment type="catalytic activity">
    <reaction evidence="9 12">
        <text>D-alanine + 2-oxoglutarate = D-glutamate + pyruvate</text>
        <dbReference type="Rhea" id="RHEA:15869"/>
        <dbReference type="ChEBI" id="CHEBI:15361"/>
        <dbReference type="ChEBI" id="CHEBI:16810"/>
        <dbReference type="ChEBI" id="CHEBI:29986"/>
        <dbReference type="ChEBI" id="CHEBI:57416"/>
        <dbReference type="EC" id="2.6.1.21"/>
    </reaction>
</comment>
<name>N4WSR1_9BACI</name>
<dbReference type="InterPro" id="IPR043132">
    <property type="entry name" value="BCAT-like_C"/>
</dbReference>
<evidence type="ECO:0000256" key="8">
    <source>
        <dbReference type="ARBA" id="ARBA00022898"/>
    </source>
</evidence>
<accession>N4WSR1</accession>
<dbReference type="PROSITE" id="PS00770">
    <property type="entry name" value="AA_TRANSFER_CLASS_4"/>
    <property type="match status" value="1"/>
</dbReference>
<evidence type="ECO:0000256" key="5">
    <source>
        <dbReference type="ARBA" id="ARBA00021779"/>
    </source>
</evidence>
<sequence length="287" mass="33474">MNKYVLWNGKILDQDDKEVSVSYEDRGYQFGDGVYEVIRIYQGAIHLLDWHLDRLFYSMKEIDIVPPFTREQLIEQLRDVIKANQFQADGKLYIQVTRGEQPRDHLYEPNLQAVYYAIVTPFEKPVDMWENGVTVMLQEDIRWLRCDIKSLNLLPNVMARTTAQKNGYDEPLFYRDGIVRECGASNFFLVKDQALVTHPTDHHILGGITRKQVIRLAKELGIPVYEREIDLNELEKAHECFLTATPLEIVPITQIDEKKMNGGAFGPITKKLFRYYQEKIPEDLFSV</sequence>
<evidence type="ECO:0000256" key="10">
    <source>
        <dbReference type="RuleBase" id="RU004106"/>
    </source>
</evidence>
<dbReference type="FunFam" id="3.20.10.10:FF:000002">
    <property type="entry name" value="D-alanine aminotransferase"/>
    <property type="match status" value="1"/>
</dbReference>
<dbReference type="Proteomes" id="UP000012283">
    <property type="component" value="Unassembled WGS sequence"/>
</dbReference>
<dbReference type="GO" id="GO:0005829">
    <property type="term" value="C:cytosol"/>
    <property type="evidence" value="ECO:0007669"/>
    <property type="project" value="TreeGrafter"/>
</dbReference>
<evidence type="ECO:0000256" key="1">
    <source>
        <dbReference type="ARBA" id="ARBA00001933"/>
    </source>
</evidence>
<dbReference type="Pfam" id="PF01063">
    <property type="entry name" value="Aminotran_4"/>
    <property type="match status" value="1"/>
</dbReference>
<evidence type="ECO:0000256" key="12">
    <source>
        <dbReference type="RuleBase" id="RU004520"/>
    </source>
</evidence>
<evidence type="ECO:0000256" key="6">
    <source>
        <dbReference type="ARBA" id="ARBA00022576"/>
    </source>
</evidence>
<evidence type="ECO:0000313" key="14">
    <source>
        <dbReference type="Proteomes" id="UP000012283"/>
    </source>
</evidence>
<dbReference type="InterPro" id="IPR018300">
    <property type="entry name" value="Aminotrans_IV_CS"/>
</dbReference>
<dbReference type="AlphaFoldDB" id="N4WSR1"/>
<gene>
    <name evidence="13" type="ORF">J416_11902</name>
</gene>
<protein>
    <recommendedName>
        <fullName evidence="5 12">D-alanine aminotransferase</fullName>
        <ecNumber evidence="4 12">2.6.1.21</ecNumber>
    </recommendedName>
</protein>
<comment type="caution">
    <text evidence="13">The sequence shown here is derived from an EMBL/GenBank/DDBJ whole genome shotgun (WGS) entry which is preliminary data.</text>
</comment>
<evidence type="ECO:0000256" key="7">
    <source>
        <dbReference type="ARBA" id="ARBA00022679"/>
    </source>
</evidence>
<dbReference type="Gene3D" id="3.20.10.10">
    <property type="entry name" value="D-amino Acid Aminotransferase, subunit A, domain 2"/>
    <property type="match status" value="1"/>
</dbReference>
<evidence type="ECO:0000256" key="9">
    <source>
        <dbReference type="ARBA" id="ARBA00047911"/>
    </source>
</evidence>
<dbReference type="eggNOG" id="COG0115">
    <property type="taxonomic scope" value="Bacteria"/>
</dbReference>
<dbReference type="NCBIfam" id="TIGR01121">
    <property type="entry name" value="D_amino_aminoT"/>
    <property type="match status" value="1"/>
</dbReference>
<dbReference type="EMBL" id="APML01000055">
    <property type="protein sequence ID" value="ENH96206.1"/>
    <property type="molecule type" value="Genomic_DNA"/>
</dbReference>
<keyword evidence="7 13" id="KW-0808">Transferase</keyword>
<dbReference type="GO" id="GO:0046416">
    <property type="term" value="P:D-amino acid metabolic process"/>
    <property type="evidence" value="ECO:0007669"/>
    <property type="project" value="InterPro"/>
</dbReference>
<dbReference type="InterPro" id="IPR001544">
    <property type="entry name" value="Aminotrans_IV"/>
</dbReference>